<dbReference type="PANTHER" id="PTHR32248">
    <property type="entry name" value="RNA POLYMERASE SIGMA-54 FACTOR"/>
    <property type="match status" value="1"/>
</dbReference>
<keyword evidence="5" id="KW-0805">Transcription regulation</keyword>
<dbReference type="EMBL" id="FPAA01000001">
    <property type="protein sequence ID" value="SFS32210.1"/>
    <property type="molecule type" value="Genomic_DNA"/>
</dbReference>
<dbReference type="GO" id="GO:0001216">
    <property type="term" value="F:DNA-binding transcription activator activity"/>
    <property type="evidence" value="ECO:0007669"/>
    <property type="project" value="InterPro"/>
</dbReference>
<reference evidence="12" key="1">
    <citation type="submission" date="2016-10" db="EMBL/GenBank/DDBJ databases">
        <authorList>
            <person name="Varghese N."/>
            <person name="Submissions S."/>
        </authorList>
    </citation>
    <scope>NUCLEOTIDE SEQUENCE [LARGE SCALE GENOMIC DNA]</scope>
    <source>
        <strain evidence="12">DSM 45789</strain>
    </source>
</reference>
<evidence type="ECO:0000256" key="8">
    <source>
        <dbReference type="ARBA" id="ARBA00023163"/>
    </source>
</evidence>
<evidence type="ECO:0000256" key="5">
    <source>
        <dbReference type="ARBA" id="ARBA00023015"/>
    </source>
</evidence>
<evidence type="ECO:0000256" key="4">
    <source>
        <dbReference type="ARBA" id="ARBA00022695"/>
    </source>
</evidence>
<dbReference type="GO" id="GO:0006352">
    <property type="term" value="P:DNA-templated transcription initiation"/>
    <property type="evidence" value="ECO:0007669"/>
    <property type="project" value="InterPro"/>
</dbReference>
<evidence type="ECO:0000256" key="6">
    <source>
        <dbReference type="ARBA" id="ARBA00023082"/>
    </source>
</evidence>
<dbReference type="PRINTS" id="PR00045">
    <property type="entry name" value="SIGMA54FCT"/>
</dbReference>
<protein>
    <submittedName>
        <fullName evidence="11">RNA polymerase sigma-54 factor</fullName>
    </submittedName>
</protein>
<feature type="domain" description="RNA polymerase sigma factor 54 core-binding" evidence="10">
    <location>
        <begin position="98"/>
        <end position="284"/>
    </location>
</feature>
<dbReference type="AlphaFoldDB" id="A0A1I6NWE0"/>
<dbReference type="GO" id="GO:0003677">
    <property type="term" value="F:DNA binding"/>
    <property type="evidence" value="ECO:0007669"/>
    <property type="project" value="UniProtKB-KW"/>
</dbReference>
<dbReference type="GO" id="GO:0000428">
    <property type="term" value="C:DNA-directed RNA polymerase complex"/>
    <property type="evidence" value="ECO:0007669"/>
    <property type="project" value="UniProtKB-KW"/>
</dbReference>
<dbReference type="GO" id="GO:0016779">
    <property type="term" value="F:nucleotidyltransferase activity"/>
    <property type="evidence" value="ECO:0007669"/>
    <property type="project" value="UniProtKB-KW"/>
</dbReference>
<accession>A0A1I6NWE0</accession>
<keyword evidence="12" id="KW-1185">Reference proteome</keyword>
<keyword evidence="3" id="KW-0808">Transferase</keyword>
<dbReference type="PROSITE" id="PS00718">
    <property type="entry name" value="SIGMA54_2"/>
    <property type="match status" value="1"/>
</dbReference>
<evidence type="ECO:0000259" key="10">
    <source>
        <dbReference type="Pfam" id="PF04963"/>
    </source>
</evidence>
<dbReference type="Gene3D" id="1.10.10.1330">
    <property type="entry name" value="RNA polymerase sigma-54 factor, core-binding domain"/>
    <property type="match status" value="1"/>
</dbReference>
<dbReference type="NCBIfam" id="TIGR02395">
    <property type="entry name" value="rpoN_sigma"/>
    <property type="match status" value="1"/>
</dbReference>
<dbReference type="GO" id="GO:0016987">
    <property type="term" value="F:sigma factor activity"/>
    <property type="evidence" value="ECO:0007669"/>
    <property type="project" value="UniProtKB-KW"/>
</dbReference>
<dbReference type="RefSeq" id="WP_176391813.1">
    <property type="nucleotide sequence ID" value="NZ_FPAA01000001.1"/>
</dbReference>
<dbReference type="Pfam" id="PF00309">
    <property type="entry name" value="Sigma54_AID"/>
    <property type="match status" value="1"/>
</dbReference>
<dbReference type="InterPro" id="IPR007046">
    <property type="entry name" value="RNA_pol_sigma_54_core-bd"/>
</dbReference>
<keyword evidence="2" id="KW-0240">DNA-directed RNA polymerase</keyword>
<evidence type="ECO:0000313" key="12">
    <source>
        <dbReference type="Proteomes" id="UP000198660"/>
    </source>
</evidence>
<dbReference type="Gene3D" id="1.10.10.60">
    <property type="entry name" value="Homeodomain-like"/>
    <property type="match status" value="1"/>
</dbReference>
<keyword evidence="6" id="KW-0731">Sigma factor</keyword>
<keyword evidence="8" id="KW-0804">Transcription</keyword>
<name>A0A1I6NWE0_9BACL</name>
<proteinExistence type="inferred from homology"/>
<dbReference type="PIRSF" id="PIRSF000774">
    <property type="entry name" value="RpoN"/>
    <property type="match status" value="1"/>
</dbReference>
<dbReference type="PANTHER" id="PTHR32248:SF4">
    <property type="entry name" value="RNA POLYMERASE SIGMA-54 FACTOR"/>
    <property type="match status" value="1"/>
</dbReference>
<evidence type="ECO:0000256" key="2">
    <source>
        <dbReference type="ARBA" id="ARBA00022478"/>
    </source>
</evidence>
<sequence length="464" mass="53455">MALSMGYSLTQEQRMKVVMTPELRQAIHVLQLSARELTQFVNELALENPLLEIDSMTPTGNSEPFQVSEESLSDWTAYLDSSEHPKRIARQEDNPPLERMTASKDSLVDSLEKQLRCLSLDNEAYKVCQFIIGSLDEKGYLDIDPSFVCKRFMMEEEVWERYLAIIHDLEPAGIGARSIIECLSIQLQREQEPNAIALAIVKKCLLPFSEGRWAEVTRRLHCTMEEVQEAAKVIRGLNPRPGVLFNNELPQYILPDVSVMDKEGEWEIVVNEGDMPRLSISSRYTKMLRMEDETAKQAIPYIKERLQSAMWLVKNIEQRRQTLYRVTEKILAEQRDFFHHGVAYLKPLTLNRVASLLGMHESTVSRATQHKYIQTPQGVFPFRYFFPSGVMTDQGTHTSAQSVKDKIGQFIASEKKVRPLSDQRLAELLEREGVQISRRTVTKYREEMGIGTSRKRKRFNTEHV</sequence>
<feature type="domain" description="RNA polymerase sigma factor 54 DNA-binding" evidence="9">
    <location>
        <begin position="301"/>
        <end position="458"/>
    </location>
</feature>
<evidence type="ECO:0000256" key="1">
    <source>
        <dbReference type="ARBA" id="ARBA00008798"/>
    </source>
</evidence>
<dbReference type="Proteomes" id="UP000198660">
    <property type="component" value="Unassembled WGS sequence"/>
</dbReference>
<keyword evidence="4" id="KW-0548">Nucleotidyltransferase</keyword>
<evidence type="ECO:0000313" key="11">
    <source>
        <dbReference type="EMBL" id="SFS32210.1"/>
    </source>
</evidence>
<gene>
    <name evidence="11" type="ORF">SAMN05444972_101190</name>
</gene>
<organism evidence="11 12">
    <name type="scientific">Marininema halotolerans</name>
    <dbReference type="NCBI Taxonomy" id="1155944"/>
    <lineage>
        <taxon>Bacteria</taxon>
        <taxon>Bacillati</taxon>
        <taxon>Bacillota</taxon>
        <taxon>Bacilli</taxon>
        <taxon>Bacillales</taxon>
        <taxon>Thermoactinomycetaceae</taxon>
        <taxon>Marininema</taxon>
    </lineage>
</organism>
<dbReference type="Pfam" id="PF04552">
    <property type="entry name" value="Sigma54_DBD"/>
    <property type="match status" value="1"/>
</dbReference>
<dbReference type="PROSITE" id="PS00717">
    <property type="entry name" value="SIGMA54_1"/>
    <property type="match status" value="1"/>
</dbReference>
<dbReference type="InterPro" id="IPR038709">
    <property type="entry name" value="RpoN_core-bd_sf"/>
</dbReference>
<evidence type="ECO:0000256" key="7">
    <source>
        <dbReference type="ARBA" id="ARBA00023125"/>
    </source>
</evidence>
<dbReference type="InterPro" id="IPR000394">
    <property type="entry name" value="RNA_pol_sigma_54"/>
</dbReference>
<evidence type="ECO:0000256" key="3">
    <source>
        <dbReference type="ARBA" id="ARBA00022679"/>
    </source>
</evidence>
<dbReference type="PROSITE" id="PS50044">
    <property type="entry name" value="SIGMA54_3"/>
    <property type="match status" value="1"/>
</dbReference>
<evidence type="ECO:0000259" key="9">
    <source>
        <dbReference type="Pfam" id="PF04552"/>
    </source>
</evidence>
<keyword evidence="7" id="KW-0238">DNA-binding</keyword>
<dbReference type="InterPro" id="IPR007634">
    <property type="entry name" value="RNA_pol_sigma_54_DNA-bd"/>
</dbReference>
<comment type="similarity">
    <text evidence="1">Belongs to the sigma-54 factor family.</text>
</comment>
<dbReference type="Pfam" id="PF04963">
    <property type="entry name" value="Sigma54_CBD"/>
    <property type="match status" value="1"/>
</dbReference>